<feature type="non-terminal residue" evidence="2">
    <location>
        <position position="1"/>
    </location>
</feature>
<comment type="caution">
    <text evidence="2">The sequence shown here is derived from an EMBL/GenBank/DDBJ whole genome shotgun (WGS) entry which is preliminary data.</text>
</comment>
<evidence type="ECO:0000313" key="2">
    <source>
        <dbReference type="EMBL" id="MED6135162.1"/>
    </source>
</evidence>
<evidence type="ECO:0000313" key="3">
    <source>
        <dbReference type="Proteomes" id="UP001341840"/>
    </source>
</evidence>
<feature type="region of interest" description="Disordered" evidence="1">
    <location>
        <begin position="1"/>
        <end position="29"/>
    </location>
</feature>
<gene>
    <name evidence="2" type="ORF">PIB30_043694</name>
</gene>
<evidence type="ECO:0000256" key="1">
    <source>
        <dbReference type="SAM" id="MobiDB-lite"/>
    </source>
</evidence>
<dbReference type="Proteomes" id="UP001341840">
    <property type="component" value="Unassembled WGS sequence"/>
</dbReference>
<accession>A0ABU6SFT9</accession>
<keyword evidence="3" id="KW-1185">Reference proteome</keyword>
<dbReference type="EMBL" id="JASCZI010060671">
    <property type="protein sequence ID" value="MED6135162.1"/>
    <property type="molecule type" value="Genomic_DNA"/>
</dbReference>
<protein>
    <submittedName>
        <fullName evidence="2">Uncharacterized protein</fullName>
    </submittedName>
</protein>
<sequence>DDSGHESSDNVNNIQDDDIGSSSDSDDKTIGVLTKDQDLLFEAIETIGNPEQKKEFLSKLKESLQKSKRSKNLVINNKYDVKPIFKRLEKQVVRPVTIQDLQTEINNLKKEIREIKEN</sequence>
<name>A0ABU6SFT9_9FABA</name>
<proteinExistence type="predicted"/>
<reference evidence="2 3" key="1">
    <citation type="journal article" date="2023" name="Plants (Basel)">
        <title>Bridging the Gap: Combining Genomics and Transcriptomics Approaches to Understand Stylosanthes scabra, an Orphan Legume from the Brazilian Caatinga.</title>
        <authorList>
            <person name="Ferreira-Neto J.R.C."/>
            <person name="da Silva M.D."/>
            <person name="Binneck E."/>
            <person name="de Melo N.F."/>
            <person name="da Silva R.H."/>
            <person name="de Melo A.L.T.M."/>
            <person name="Pandolfi V."/>
            <person name="Bustamante F.O."/>
            <person name="Brasileiro-Vidal A.C."/>
            <person name="Benko-Iseppon A.M."/>
        </authorList>
    </citation>
    <scope>NUCLEOTIDE SEQUENCE [LARGE SCALE GENOMIC DNA]</scope>
    <source>
        <tissue evidence="2">Leaves</tissue>
    </source>
</reference>
<organism evidence="2 3">
    <name type="scientific">Stylosanthes scabra</name>
    <dbReference type="NCBI Taxonomy" id="79078"/>
    <lineage>
        <taxon>Eukaryota</taxon>
        <taxon>Viridiplantae</taxon>
        <taxon>Streptophyta</taxon>
        <taxon>Embryophyta</taxon>
        <taxon>Tracheophyta</taxon>
        <taxon>Spermatophyta</taxon>
        <taxon>Magnoliopsida</taxon>
        <taxon>eudicotyledons</taxon>
        <taxon>Gunneridae</taxon>
        <taxon>Pentapetalae</taxon>
        <taxon>rosids</taxon>
        <taxon>fabids</taxon>
        <taxon>Fabales</taxon>
        <taxon>Fabaceae</taxon>
        <taxon>Papilionoideae</taxon>
        <taxon>50 kb inversion clade</taxon>
        <taxon>dalbergioids sensu lato</taxon>
        <taxon>Dalbergieae</taxon>
        <taxon>Pterocarpus clade</taxon>
        <taxon>Stylosanthes</taxon>
    </lineage>
</organism>